<dbReference type="GO" id="GO:0007165">
    <property type="term" value="P:signal transduction"/>
    <property type="evidence" value="ECO:0007669"/>
    <property type="project" value="UniProtKB-KW"/>
</dbReference>
<dbReference type="PANTHER" id="PTHR32089">
    <property type="entry name" value="METHYL-ACCEPTING CHEMOTAXIS PROTEIN MCPB"/>
    <property type="match status" value="1"/>
</dbReference>
<accession>A0A8J3X393</accession>
<dbReference type="PROSITE" id="PS50885">
    <property type="entry name" value="HAMP"/>
    <property type="match status" value="1"/>
</dbReference>
<comment type="similarity">
    <text evidence="4">Belongs to the methyl-accepting chemotaxis (MCP) protein family.</text>
</comment>
<dbReference type="AlphaFoldDB" id="A0A8J3X393"/>
<evidence type="ECO:0000256" key="4">
    <source>
        <dbReference type="ARBA" id="ARBA00029447"/>
    </source>
</evidence>
<feature type="transmembrane region" description="Helical" evidence="6">
    <location>
        <begin position="18"/>
        <end position="38"/>
    </location>
</feature>
<dbReference type="PRINTS" id="PR00260">
    <property type="entry name" value="CHEMTRNSDUCR"/>
</dbReference>
<dbReference type="Pfam" id="PF00015">
    <property type="entry name" value="MCPsignal"/>
    <property type="match status" value="1"/>
</dbReference>
<keyword evidence="3 5" id="KW-0807">Transducer</keyword>
<organism evidence="9 10">
    <name type="scientific">Planosporangium mesophilum</name>
    <dbReference type="NCBI Taxonomy" id="689768"/>
    <lineage>
        <taxon>Bacteria</taxon>
        <taxon>Bacillati</taxon>
        <taxon>Actinomycetota</taxon>
        <taxon>Actinomycetes</taxon>
        <taxon>Micromonosporales</taxon>
        <taxon>Micromonosporaceae</taxon>
        <taxon>Planosporangium</taxon>
    </lineage>
</organism>
<dbReference type="SMART" id="SM00304">
    <property type="entry name" value="HAMP"/>
    <property type="match status" value="1"/>
</dbReference>
<evidence type="ECO:0000313" key="9">
    <source>
        <dbReference type="EMBL" id="GII25249.1"/>
    </source>
</evidence>
<evidence type="ECO:0000259" key="7">
    <source>
        <dbReference type="PROSITE" id="PS50111"/>
    </source>
</evidence>
<dbReference type="SUPFAM" id="SSF58104">
    <property type="entry name" value="Methyl-accepting chemotaxis protein (MCP) signaling domain"/>
    <property type="match status" value="1"/>
</dbReference>
<dbReference type="PROSITE" id="PS50111">
    <property type="entry name" value="CHEMOTAXIS_TRANSDUC_2"/>
    <property type="match status" value="1"/>
</dbReference>
<evidence type="ECO:0000256" key="2">
    <source>
        <dbReference type="ARBA" id="ARBA00022989"/>
    </source>
</evidence>
<keyword evidence="2 6" id="KW-1133">Transmembrane helix</keyword>
<evidence type="ECO:0000256" key="3">
    <source>
        <dbReference type="ARBA" id="ARBA00023224"/>
    </source>
</evidence>
<dbReference type="GO" id="GO:0006935">
    <property type="term" value="P:chemotaxis"/>
    <property type="evidence" value="ECO:0007669"/>
    <property type="project" value="InterPro"/>
</dbReference>
<dbReference type="GO" id="GO:0016020">
    <property type="term" value="C:membrane"/>
    <property type="evidence" value="ECO:0007669"/>
    <property type="project" value="InterPro"/>
</dbReference>
<protein>
    <submittedName>
        <fullName evidence="9">Methyl-accepting chemotaxis protein</fullName>
    </submittedName>
</protein>
<gene>
    <name evidence="9" type="ORF">Pme01_48460</name>
</gene>
<name>A0A8J3X393_9ACTN</name>
<dbReference type="CDD" id="cd06225">
    <property type="entry name" value="HAMP"/>
    <property type="match status" value="1"/>
</dbReference>
<dbReference type="InterPro" id="IPR004089">
    <property type="entry name" value="MCPsignal_dom"/>
</dbReference>
<dbReference type="InterPro" id="IPR003660">
    <property type="entry name" value="HAMP_dom"/>
</dbReference>
<sequence length="531" mass="55599">MPVADSSSPVRRSVQTRLLVAFLAVTAVMVGLGVFSLYQQNQLKSRATAMAVRDVIPLDHLRVAQDAHAQVVIFSLVLENVKAPEARKGLQGLLDKNKTKTVEALGQLRSSAPAEMLPAVEKITADRDSYLVAFEGRIAATAAGDRVKETEADKLTIERDAALAADFANMAKQLTDDAAQQRQIIVTQTSRSNWLTVAVLTVGILLAVLLGWRVARSIRRPVNALMGSIEHLADGDLTHDIPVSGQDEIARTAEALRNAVGEIRGIVMGVAESSAALAGSSSTLTATSERLSKAALTTSKRAEEVSATAAQVSNSVATVSTGADEMGASIREIAQSAANAAQVGSEAVTVAQSTNDIVAKLGVSSAEIGNVLKVITSIAEQTNLLALNATIEAARAGDMGKGFAVVAGEVKELAQETARATEDIGRRIEAIQTDTAEAVQAIAQIGEIIGRINGYQTIVATAVEEQAATSNEMSRSVTEVANGSNAIATAITDVASAAAETTEAITETQHAAAELTRLNGQLQDLVTRFRY</sequence>
<dbReference type="GO" id="GO:0004888">
    <property type="term" value="F:transmembrane signaling receptor activity"/>
    <property type="evidence" value="ECO:0007669"/>
    <property type="project" value="InterPro"/>
</dbReference>
<comment type="caution">
    <text evidence="9">The sequence shown here is derived from an EMBL/GenBank/DDBJ whole genome shotgun (WGS) entry which is preliminary data.</text>
</comment>
<dbReference type="SMART" id="SM00283">
    <property type="entry name" value="MA"/>
    <property type="match status" value="1"/>
</dbReference>
<keyword evidence="1 6" id="KW-0812">Transmembrane</keyword>
<dbReference type="InterPro" id="IPR004090">
    <property type="entry name" value="Chemotax_Me-accpt_rcpt"/>
</dbReference>
<dbReference type="Gene3D" id="1.10.287.950">
    <property type="entry name" value="Methyl-accepting chemotaxis protein"/>
    <property type="match status" value="1"/>
</dbReference>
<dbReference type="RefSeq" id="WP_205863606.1">
    <property type="nucleotide sequence ID" value="NZ_JAATVX010000001.1"/>
</dbReference>
<reference evidence="9" key="1">
    <citation type="submission" date="2021-01" db="EMBL/GenBank/DDBJ databases">
        <title>Whole genome shotgun sequence of Planosporangium mesophilum NBRC 109066.</title>
        <authorList>
            <person name="Komaki H."/>
            <person name="Tamura T."/>
        </authorList>
    </citation>
    <scope>NUCLEOTIDE SEQUENCE</scope>
    <source>
        <strain evidence="9">NBRC 109066</strain>
    </source>
</reference>
<evidence type="ECO:0000256" key="5">
    <source>
        <dbReference type="PROSITE-ProRule" id="PRU00284"/>
    </source>
</evidence>
<evidence type="ECO:0000256" key="6">
    <source>
        <dbReference type="SAM" id="Phobius"/>
    </source>
</evidence>
<evidence type="ECO:0000259" key="8">
    <source>
        <dbReference type="PROSITE" id="PS50885"/>
    </source>
</evidence>
<feature type="domain" description="HAMP" evidence="8">
    <location>
        <begin position="216"/>
        <end position="268"/>
    </location>
</feature>
<dbReference type="Proteomes" id="UP000599074">
    <property type="component" value="Unassembled WGS sequence"/>
</dbReference>
<proteinExistence type="inferred from homology"/>
<feature type="transmembrane region" description="Helical" evidence="6">
    <location>
        <begin position="194"/>
        <end position="212"/>
    </location>
</feature>
<feature type="domain" description="Methyl-accepting transducer" evidence="7">
    <location>
        <begin position="273"/>
        <end position="502"/>
    </location>
</feature>
<evidence type="ECO:0000256" key="1">
    <source>
        <dbReference type="ARBA" id="ARBA00022692"/>
    </source>
</evidence>
<dbReference type="PANTHER" id="PTHR32089:SF112">
    <property type="entry name" value="LYSOZYME-LIKE PROTEIN-RELATED"/>
    <property type="match status" value="1"/>
</dbReference>
<evidence type="ECO:0000313" key="10">
    <source>
        <dbReference type="Proteomes" id="UP000599074"/>
    </source>
</evidence>
<dbReference type="EMBL" id="BOON01000049">
    <property type="protein sequence ID" value="GII25249.1"/>
    <property type="molecule type" value="Genomic_DNA"/>
</dbReference>
<keyword evidence="10" id="KW-1185">Reference proteome</keyword>
<dbReference type="Pfam" id="PF00672">
    <property type="entry name" value="HAMP"/>
    <property type="match status" value="1"/>
</dbReference>
<keyword evidence="6" id="KW-0472">Membrane</keyword>